<comment type="caution">
    <text evidence="2">The sequence shown here is derived from an EMBL/GenBank/DDBJ whole genome shotgun (WGS) entry which is preliminary data.</text>
</comment>
<keyword evidence="3" id="KW-1185">Reference proteome</keyword>
<accession>A0AAD8HMG4</accession>
<reference evidence="2" key="1">
    <citation type="submission" date="2023-02" db="EMBL/GenBank/DDBJ databases">
        <title>Genome of toxic invasive species Heracleum sosnowskyi carries increased number of genes despite the absence of recent whole-genome duplications.</title>
        <authorList>
            <person name="Schelkunov M."/>
            <person name="Shtratnikova V."/>
            <person name="Makarenko M."/>
            <person name="Klepikova A."/>
            <person name="Omelchenko D."/>
            <person name="Novikova G."/>
            <person name="Obukhova E."/>
            <person name="Bogdanov V."/>
            <person name="Penin A."/>
            <person name="Logacheva M."/>
        </authorList>
    </citation>
    <scope>NUCLEOTIDE SEQUENCE</scope>
    <source>
        <strain evidence="2">Hsosn_3</strain>
        <tissue evidence="2">Leaf</tissue>
    </source>
</reference>
<dbReference type="AlphaFoldDB" id="A0AAD8HMG4"/>
<dbReference type="Gene3D" id="3.40.50.300">
    <property type="entry name" value="P-loop containing nucleotide triphosphate hydrolases"/>
    <property type="match status" value="1"/>
</dbReference>
<reference evidence="2" key="2">
    <citation type="submission" date="2023-05" db="EMBL/GenBank/DDBJ databases">
        <authorList>
            <person name="Schelkunov M.I."/>
        </authorList>
    </citation>
    <scope>NUCLEOTIDE SEQUENCE</scope>
    <source>
        <strain evidence="2">Hsosn_3</strain>
        <tissue evidence="2">Leaf</tissue>
    </source>
</reference>
<sequence>MTKVRDFTETIWKRWSSSLKPITRKERLPFLMSATGSSNIFWHECPVGKVERQKLLNQQGCVVWITGLSGSGVLFSTRRHPNWLGDDDEDDKDEENGEDQVDSDDDEAAADGDEALT</sequence>
<evidence type="ECO:0000313" key="2">
    <source>
        <dbReference type="EMBL" id="KAK1369846.1"/>
    </source>
</evidence>
<evidence type="ECO:0000313" key="3">
    <source>
        <dbReference type="Proteomes" id="UP001237642"/>
    </source>
</evidence>
<dbReference type="InterPro" id="IPR027417">
    <property type="entry name" value="P-loop_NTPase"/>
</dbReference>
<proteinExistence type="predicted"/>
<dbReference type="Proteomes" id="UP001237642">
    <property type="component" value="Unassembled WGS sequence"/>
</dbReference>
<feature type="region of interest" description="Disordered" evidence="1">
    <location>
        <begin position="73"/>
        <end position="117"/>
    </location>
</feature>
<dbReference type="EMBL" id="JAUIZM010000008">
    <property type="protein sequence ID" value="KAK1369846.1"/>
    <property type="molecule type" value="Genomic_DNA"/>
</dbReference>
<feature type="compositionally biased region" description="Acidic residues" evidence="1">
    <location>
        <begin position="85"/>
        <end position="117"/>
    </location>
</feature>
<evidence type="ECO:0000256" key="1">
    <source>
        <dbReference type="SAM" id="MobiDB-lite"/>
    </source>
</evidence>
<protein>
    <submittedName>
        <fullName evidence="2">Uncharacterized protein</fullName>
    </submittedName>
</protein>
<gene>
    <name evidence="2" type="ORF">POM88_035938</name>
</gene>
<name>A0AAD8HMG4_9APIA</name>
<organism evidence="2 3">
    <name type="scientific">Heracleum sosnowskyi</name>
    <dbReference type="NCBI Taxonomy" id="360622"/>
    <lineage>
        <taxon>Eukaryota</taxon>
        <taxon>Viridiplantae</taxon>
        <taxon>Streptophyta</taxon>
        <taxon>Embryophyta</taxon>
        <taxon>Tracheophyta</taxon>
        <taxon>Spermatophyta</taxon>
        <taxon>Magnoliopsida</taxon>
        <taxon>eudicotyledons</taxon>
        <taxon>Gunneridae</taxon>
        <taxon>Pentapetalae</taxon>
        <taxon>asterids</taxon>
        <taxon>campanulids</taxon>
        <taxon>Apiales</taxon>
        <taxon>Apiaceae</taxon>
        <taxon>Apioideae</taxon>
        <taxon>apioid superclade</taxon>
        <taxon>Tordylieae</taxon>
        <taxon>Tordyliinae</taxon>
        <taxon>Heracleum</taxon>
    </lineage>
</organism>